<organism evidence="3 4">
    <name type="scientific">Candidatus Phycosocius bacilliformis</name>
    <dbReference type="NCBI Taxonomy" id="1445552"/>
    <lineage>
        <taxon>Bacteria</taxon>
        <taxon>Pseudomonadati</taxon>
        <taxon>Pseudomonadota</taxon>
        <taxon>Alphaproteobacteria</taxon>
        <taxon>Caulobacterales</taxon>
        <taxon>Caulobacterales incertae sedis</taxon>
        <taxon>Candidatus Phycosocius</taxon>
    </lineage>
</organism>
<dbReference type="Proteomes" id="UP000245086">
    <property type="component" value="Unassembled WGS sequence"/>
</dbReference>
<dbReference type="OrthoDB" id="9832320at2"/>
<feature type="region of interest" description="Disordered" evidence="1">
    <location>
        <begin position="35"/>
        <end position="57"/>
    </location>
</feature>
<dbReference type="EMBL" id="BFBR01000001">
    <property type="protein sequence ID" value="GBF56807.1"/>
    <property type="molecule type" value="Genomic_DNA"/>
</dbReference>
<evidence type="ECO:0000256" key="1">
    <source>
        <dbReference type="SAM" id="MobiDB-lite"/>
    </source>
</evidence>
<keyword evidence="4" id="KW-1185">Reference proteome</keyword>
<keyword evidence="2" id="KW-1133">Transmembrane helix</keyword>
<evidence type="ECO:0000313" key="4">
    <source>
        <dbReference type="Proteomes" id="UP000245086"/>
    </source>
</evidence>
<protein>
    <submittedName>
        <fullName evidence="3">Uncharacterized protein</fullName>
    </submittedName>
</protein>
<evidence type="ECO:0000313" key="3">
    <source>
        <dbReference type="EMBL" id="GBF56807.1"/>
    </source>
</evidence>
<feature type="transmembrane region" description="Helical" evidence="2">
    <location>
        <begin position="9"/>
        <end position="29"/>
    </location>
</feature>
<gene>
    <name evidence="3" type="ORF">PbB2_00464</name>
</gene>
<dbReference type="RefSeq" id="WP_108983656.1">
    <property type="nucleotide sequence ID" value="NZ_BFBR01000001.1"/>
</dbReference>
<keyword evidence="2" id="KW-0472">Membrane</keyword>
<evidence type="ECO:0000256" key="2">
    <source>
        <dbReference type="SAM" id="Phobius"/>
    </source>
</evidence>
<keyword evidence="2" id="KW-0812">Transmembrane</keyword>
<sequence length="184" mass="19339">MARQQGSGMLVPFIIIGATLFGLGTWQALKPKPAEVNPTFTAPENPRTLQAPPLPDAGKDAAQLAAEAGATDSEDQTISVKVSDAPWMKAIMSSVLGEFRATVVKALQQEQANGSLNCSPVLGTLTKDQVRELEDVTCTDKEGAVVTGSFDPDGNGRLEVKDPAGQTVVIEKSSGSFTIRTDNP</sequence>
<dbReference type="AlphaFoldDB" id="A0A2P2E6X4"/>
<reference evidence="3 4" key="1">
    <citation type="journal article" date="2018" name="Genome Announc.">
        <title>Draft Genome Sequence of "Candidatus Phycosocius bacilliformis," an Alphaproteobacterial Ectosymbiont of the Hydrocarbon-Producing Green Alga Botryococcus braunii.</title>
        <authorList>
            <person name="Tanabe Y."/>
            <person name="Yamaguchi H."/>
            <person name="Watanabe M.M."/>
        </authorList>
    </citation>
    <scope>NUCLEOTIDE SEQUENCE [LARGE SCALE GENOMIC DNA]</scope>
    <source>
        <strain evidence="3 4">BOTRYCO-2</strain>
    </source>
</reference>
<name>A0A2P2E6X4_9PROT</name>
<proteinExistence type="predicted"/>
<accession>A0A2P2E6X4</accession>
<comment type="caution">
    <text evidence="3">The sequence shown here is derived from an EMBL/GenBank/DDBJ whole genome shotgun (WGS) entry which is preliminary data.</text>
</comment>